<sequence>MDTGSHLLFGLTLAGAAFVMPGVADHPSLAHAMVAVSMIGSHAPDFDAVVRLKSEAAYLRYHRGITHSLPAPFVWSLLIGLPCAACFGVMQHVWIVLLWTLLAVVFHITLDLFNGYGVQCLRPFTNRWLHLDTLCLFDPYMFAAHFISALLWLCGLLPQPGLIFTMLYAATFAYIGWRSFEHRRRFKQVKSELGEGKRITLLPSMRGGSWQFVAESTDAYLTGTVNSKGVHVEATLRKSPSGQLPDAALASMATDGVRAFLDFAEKVHVSVQERLDGYEVTWSDVRFWYNHKMPFHAAVTLDRQMNVRESKLGWDKKTWEPPHV</sequence>
<dbReference type="STRING" id="717606.PaecuDRAFT_0766"/>
<dbReference type="InterPro" id="IPR053170">
    <property type="entry name" value="Transcription_regulator"/>
</dbReference>
<dbReference type="AlphaFoldDB" id="E0I544"/>
<dbReference type="eggNOG" id="COG1988">
    <property type="taxonomic scope" value="Bacteria"/>
</dbReference>
<feature type="transmembrane region" description="Helical" evidence="1">
    <location>
        <begin position="96"/>
        <end position="113"/>
    </location>
</feature>
<keyword evidence="2" id="KW-0378">Hydrolase</keyword>
<keyword evidence="1" id="KW-0472">Membrane</keyword>
<dbReference type="EMBL" id="AEDD01000002">
    <property type="protein sequence ID" value="EFM12086.1"/>
    <property type="molecule type" value="Genomic_DNA"/>
</dbReference>
<feature type="transmembrane region" description="Helical" evidence="1">
    <location>
        <begin position="159"/>
        <end position="177"/>
    </location>
</feature>
<dbReference type="PANTHER" id="PTHR40031">
    <property type="entry name" value="HYPOTHETICAL MEMBRANE SPANNING PROTEIN"/>
    <property type="match status" value="1"/>
</dbReference>
<proteinExistence type="predicted"/>
<keyword evidence="1" id="KW-0812">Transmembrane</keyword>
<dbReference type="PANTHER" id="PTHR40031:SF1">
    <property type="entry name" value="MEMBRANE-BOUND METAL-DEPENDENT HYDROLASE"/>
    <property type="match status" value="1"/>
</dbReference>
<evidence type="ECO:0000256" key="1">
    <source>
        <dbReference type="SAM" id="Phobius"/>
    </source>
</evidence>
<dbReference type="Proteomes" id="UP000005387">
    <property type="component" value="Unassembled WGS sequence"/>
</dbReference>
<feature type="transmembrane region" description="Helical" evidence="1">
    <location>
        <begin position="71"/>
        <end position="90"/>
    </location>
</feature>
<accession>E0I544</accession>
<keyword evidence="3" id="KW-1185">Reference proteome</keyword>
<evidence type="ECO:0000313" key="2">
    <source>
        <dbReference type="EMBL" id="EFM12086.1"/>
    </source>
</evidence>
<dbReference type="RefSeq" id="WP_006036781.1">
    <property type="nucleotide sequence ID" value="NZ_AEDD01000002.1"/>
</dbReference>
<evidence type="ECO:0000313" key="3">
    <source>
        <dbReference type="Proteomes" id="UP000005387"/>
    </source>
</evidence>
<reference evidence="2 3" key="1">
    <citation type="submission" date="2010-07" db="EMBL/GenBank/DDBJ databases">
        <title>The draft genome of Paenibacillus curdlanolyticus YK9.</title>
        <authorList>
            <consortium name="US DOE Joint Genome Institute (JGI-PGF)"/>
            <person name="Lucas S."/>
            <person name="Copeland A."/>
            <person name="Lapidus A."/>
            <person name="Cheng J.-F."/>
            <person name="Bruce D."/>
            <person name="Goodwin L."/>
            <person name="Pitluck S."/>
            <person name="Land M.L."/>
            <person name="Hauser L."/>
            <person name="Chang Y.-J."/>
            <person name="Jeffries C."/>
            <person name="Anderson I.J."/>
            <person name="Johnson E."/>
            <person name="Loganathan U."/>
            <person name="Mulhopadhyay B."/>
            <person name="Kyrpides N."/>
            <person name="Woyke T.J."/>
        </authorList>
    </citation>
    <scope>NUCLEOTIDE SEQUENCE [LARGE SCALE GENOMIC DNA]</scope>
    <source>
        <strain evidence="2 3">YK9</strain>
    </source>
</reference>
<organism evidence="2 3">
    <name type="scientific">Paenibacillus curdlanolyticus YK9</name>
    <dbReference type="NCBI Taxonomy" id="717606"/>
    <lineage>
        <taxon>Bacteria</taxon>
        <taxon>Bacillati</taxon>
        <taxon>Bacillota</taxon>
        <taxon>Bacilli</taxon>
        <taxon>Bacillales</taxon>
        <taxon>Paenibacillaceae</taxon>
        <taxon>Paenibacillus</taxon>
    </lineage>
</organism>
<dbReference type="OrthoDB" id="110250at2"/>
<protein>
    <submittedName>
        <fullName evidence="2">Membrane-bound metal-dependent hydrolase</fullName>
    </submittedName>
</protein>
<name>E0I544_9BACL</name>
<keyword evidence="1" id="KW-1133">Transmembrane helix</keyword>
<dbReference type="Pfam" id="PF04307">
    <property type="entry name" value="YdjM"/>
    <property type="match status" value="1"/>
</dbReference>
<gene>
    <name evidence="2" type="ORF">PaecuDRAFT_0766</name>
</gene>
<feature type="transmembrane region" description="Helical" evidence="1">
    <location>
        <begin position="7"/>
        <end position="24"/>
    </location>
</feature>
<dbReference type="InterPro" id="IPR007404">
    <property type="entry name" value="YdjM-like"/>
</dbReference>
<dbReference type="GO" id="GO:0016787">
    <property type="term" value="F:hydrolase activity"/>
    <property type="evidence" value="ECO:0007669"/>
    <property type="project" value="UniProtKB-KW"/>
</dbReference>